<gene>
    <name evidence="2" type="ORF">G5B17_04365</name>
</gene>
<reference evidence="2 3" key="1">
    <citation type="journal article" date="2020" name="Cell Host Microbe">
        <title>Functional and Genomic Variation between Human-Derived Isolates of Lachnospiraceae Reveals Inter- and Intra-Species Diversity.</title>
        <authorList>
            <person name="Sorbara M.T."/>
            <person name="Littmann E.R."/>
            <person name="Fontana E."/>
            <person name="Moody T.U."/>
            <person name="Kohout C.E."/>
            <person name="Gjonbalaj M."/>
            <person name="Eaton V."/>
            <person name="Seok R."/>
            <person name="Leiner I.M."/>
            <person name="Pamer E.G."/>
        </authorList>
    </citation>
    <scope>NUCLEOTIDE SEQUENCE [LARGE SCALE GENOMIC DNA]</scope>
    <source>
        <strain evidence="2 3">MSK.17.74</strain>
    </source>
</reference>
<keyword evidence="1" id="KW-0812">Transmembrane</keyword>
<keyword evidence="1" id="KW-1133">Transmembrane helix</keyword>
<dbReference type="Pfam" id="PF02585">
    <property type="entry name" value="PIG-L"/>
    <property type="match status" value="1"/>
</dbReference>
<accession>A0ABX2H472</accession>
<dbReference type="SUPFAM" id="SSF102588">
    <property type="entry name" value="LmbE-like"/>
    <property type="match status" value="1"/>
</dbReference>
<dbReference type="Gene3D" id="3.40.50.10320">
    <property type="entry name" value="LmbE-like"/>
    <property type="match status" value="1"/>
</dbReference>
<dbReference type="RefSeq" id="WP_173769412.1">
    <property type="nucleotide sequence ID" value="NZ_JAAITS010000008.1"/>
</dbReference>
<organism evidence="2 3">
    <name type="scientific">Blautia faecis</name>
    <dbReference type="NCBI Taxonomy" id="871665"/>
    <lineage>
        <taxon>Bacteria</taxon>
        <taxon>Bacillati</taxon>
        <taxon>Bacillota</taxon>
        <taxon>Clostridia</taxon>
        <taxon>Lachnospirales</taxon>
        <taxon>Lachnospiraceae</taxon>
        <taxon>Blautia</taxon>
    </lineage>
</organism>
<keyword evidence="1" id="KW-0472">Membrane</keyword>
<proteinExistence type="predicted"/>
<dbReference type="InterPro" id="IPR024078">
    <property type="entry name" value="LmbE-like_dom_sf"/>
</dbReference>
<dbReference type="Proteomes" id="UP001644719">
    <property type="component" value="Unassembled WGS sequence"/>
</dbReference>
<evidence type="ECO:0000256" key="1">
    <source>
        <dbReference type="SAM" id="Phobius"/>
    </source>
</evidence>
<evidence type="ECO:0000313" key="2">
    <source>
        <dbReference type="EMBL" id="NSG84681.1"/>
    </source>
</evidence>
<evidence type="ECO:0000313" key="3">
    <source>
        <dbReference type="Proteomes" id="UP001644719"/>
    </source>
</evidence>
<dbReference type="InterPro" id="IPR003737">
    <property type="entry name" value="GlcNAc_PI_deacetylase-related"/>
</dbReference>
<feature type="transmembrane region" description="Helical" evidence="1">
    <location>
        <begin position="25"/>
        <end position="46"/>
    </location>
</feature>
<keyword evidence="3" id="KW-1185">Reference proteome</keyword>
<sequence>MKNNFSASSSIVGLFSWSVRHWKQLLAAIVILSAIAFAGHKLYLFYPYLNLPHVTAADLDALDLDGYDKVMFVAHPDDDLLWGGRHLIEDDYLVVCMTRGNDPVRSAEFKSVMEATGDKYLILSYPDKIGKDRSSWNYWKKDMEADIATVLNYKDWKQVATHNADGEYGHHHHQMTHQLVKKAYIETDCNADFYSFGKYYVNDKVPYDLEEMPKDLYIQKRELAKLYVSQRTTVRKMYHMLPYEYWQKENY</sequence>
<name>A0ABX2H472_9FIRM</name>
<protein>
    <submittedName>
        <fullName evidence="2">PIG-L family deacetylase</fullName>
    </submittedName>
</protein>
<comment type="caution">
    <text evidence="2">The sequence shown here is derived from an EMBL/GenBank/DDBJ whole genome shotgun (WGS) entry which is preliminary data.</text>
</comment>
<dbReference type="EMBL" id="JAAITS010000008">
    <property type="protein sequence ID" value="NSG84681.1"/>
    <property type="molecule type" value="Genomic_DNA"/>
</dbReference>